<dbReference type="CDD" id="cd22744">
    <property type="entry name" value="OTU"/>
    <property type="match status" value="1"/>
</dbReference>
<dbReference type="SUPFAM" id="SSF54001">
    <property type="entry name" value="Cysteine proteinases"/>
    <property type="match status" value="1"/>
</dbReference>
<evidence type="ECO:0000313" key="2">
    <source>
        <dbReference type="Proteomes" id="UP000650833"/>
    </source>
</evidence>
<dbReference type="InterPro" id="IPR038765">
    <property type="entry name" value="Papain-like_cys_pep_sf"/>
</dbReference>
<protein>
    <recommendedName>
        <fullName evidence="3">OTU domain-containing protein</fullName>
    </recommendedName>
</protein>
<dbReference type="EMBL" id="JAEPRC010000975">
    <property type="protein sequence ID" value="KAG2190406.1"/>
    <property type="molecule type" value="Genomic_DNA"/>
</dbReference>
<gene>
    <name evidence="1" type="ORF">INT46_004663</name>
</gene>
<evidence type="ECO:0008006" key="3">
    <source>
        <dbReference type="Google" id="ProtNLM"/>
    </source>
</evidence>
<keyword evidence="2" id="KW-1185">Reference proteome</keyword>
<accession>A0A8H7QDI3</accession>
<comment type="caution">
    <text evidence="1">The sequence shown here is derived from an EMBL/GenBank/DDBJ whole genome shotgun (WGS) entry which is preliminary data.</text>
</comment>
<proteinExistence type="predicted"/>
<reference evidence="1" key="1">
    <citation type="submission" date="2020-12" db="EMBL/GenBank/DDBJ databases">
        <title>Metabolic potential, ecology and presence of endohyphal bacteria is reflected in genomic diversity of Mucoromycotina.</title>
        <authorList>
            <person name="Muszewska A."/>
            <person name="Okrasinska A."/>
            <person name="Steczkiewicz K."/>
            <person name="Drgas O."/>
            <person name="Orlowska M."/>
            <person name="Perlinska-Lenart U."/>
            <person name="Aleksandrzak-Piekarczyk T."/>
            <person name="Szatraj K."/>
            <person name="Zielenkiewicz U."/>
            <person name="Pilsyk S."/>
            <person name="Malc E."/>
            <person name="Mieczkowski P."/>
            <person name="Kruszewska J.S."/>
            <person name="Biernat P."/>
            <person name="Pawlowska J."/>
        </authorList>
    </citation>
    <scope>NUCLEOTIDE SEQUENCE</scope>
    <source>
        <strain evidence="1">CBS 226.32</strain>
    </source>
</reference>
<evidence type="ECO:0000313" key="1">
    <source>
        <dbReference type="EMBL" id="KAG2190406.1"/>
    </source>
</evidence>
<sequence>MVAEKKTRQFIEQLVKAKSSNEDESLKLYEKLIPDEVDIKSEQEEVTVKTTENNIAPATENSRLQRGTKRKLSDGMVEVTSKRKPSILNEEKKYGICRDPTKFSKGSKLHNLAKLYSSILPYYRDIVDIKRNGNCGYRALSYQLYDGNQREYLRFNAPERAQVAACTLSRP</sequence>
<dbReference type="AlphaFoldDB" id="A0A8H7QDI3"/>
<dbReference type="Proteomes" id="UP000650833">
    <property type="component" value="Unassembled WGS sequence"/>
</dbReference>
<name>A0A8H7QDI3_9FUNG</name>
<organism evidence="1 2">
    <name type="scientific">Mucor plumbeus</name>
    <dbReference type="NCBI Taxonomy" id="97098"/>
    <lineage>
        <taxon>Eukaryota</taxon>
        <taxon>Fungi</taxon>
        <taxon>Fungi incertae sedis</taxon>
        <taxon>Mucoromycota</taxon>
        <taxon>Mucoromycotina</taxon>
        <taxon>Mucoromycetes</taxon>
        <taxon>Mucorales</taxon>
        <taxon>Mucorineae</taxon>
        <taxon>Mucoraceae</taxon>
        <taxon>Mucor</taxon>
    </lineage>
</organism>